<organism evidence="1 2">
    <name type="scientific">Xylocopa violacea</name>
    <name type="common">Violet carpenter bee</name>
    <name type="synonym">Apis violacea</name>
    <dbReference type="NCBI Taxonomy" id="135666"/>
    <lineage>
        <taxon>Eukaryota</taxon>
        <taxon>Metazoa</taxon>
        <taxon>Ecdysozoa</taxon>
        <taxon>Arthropoda</taxon>
        <taxon>Hexapoda</taxon>
        <taxon>Insecta</taxon>
        <taxon>Pterygota</taxon>
        <taxon>Neoptera</taxon>
        <taxon>Endopterygota</taxon>
        <taxon>Hymenoptera</taxon>
        <taxon>Apocrita</taxon>
        <taxon>Aculeata</taxon>
        <taxon>Apoidea</taxon>
        <taxon>Anthophila</taxon>
        <taxon>Apidae</taxon>
        <taxon>Xylocopa</taxon>
        <taxon>Xylocopa</taxon>
    </lineage>
</organism>
<dbReference type="EMBL" id="CAXAJV020001293">
    <property type="protein sequence ID" value="CAL7942927.1"/>
    <property type="molecule type" value="Genomic_DNA"/>
</dbReference>
<evidence type="ECO:0000313" key="1">
    <source>
        <dbReference type="EMBL" id="CAL7942927.1"/>
    </source>
</evidence>
<gene>
    <name evidence="1" type="ORF">XYLVIOL_LOCUS5789</name>
</gene>
<dbReference type="Proteomes" id="UP001642520">
    <property type="component" value="Unassembled WGS sequence"/>
</dbReference>
<comment type="caution">
    <text evidence="1">The sequence shown here is derived from an EMBL/GenBank/DDBJ whole genome shotgun (WGS) entry which is preliminary data.</text>
</comment>
<evidence type="ECO:0000313" key="2">
    <source>
        <dbReference type="Proteomes" id="UP001642520"/>
    </source>
</evidence>
<proteinExistence type="predicted"/>
<keyword evidence="2" id="KW-1185">Reference proteome</keyword>
<accession>A0ABP1NPU8</accession>
<protein>
    <submittedName>
        <fullName evidence="1">Uncharacterized protein</fullName>
    </submittedName>
</protein>
<reference evidence="1 2" key="1">
    <citation type="submission" date="2024-08" db="EMBL/GenBank/DDBJ databases">
        <authorList>
            <person name="Will J Nash"/>
            <person name="Angela Man"/>
            <person name="Seanna McTaggart"/>
            <person name="Kendall Baker"/>
            <person name="Tom Barker"/>
            <person name="Leah Catchpole"/>
            <person name="Alex Durrant"/>
            <person name="Karim Gharbi"/>
            <person name="Naomi Irish"/>
            <person name="Gemy Kaithakottil"/>
            <person name="Debby Ku"/>
            <person name="Aaliyah Providence"/>
            <person name="Felix Shaw"/>
            <person name="David Swarbreck"/>
            <person name="Chris Watkins"/>
            <person name="Ann M. McCartney"/>
            <person name="Giulio Formenti"/>
            <person name="Alice Mouton"/>
            <person name="Noel Vella"/>
            <person name="Bjorn M von Reumont"/>
            <person name="Adriana Vella"/>
            <person name="Wilfried Haerty"/>
        </authorList>
    </citation>
    <scope>NUCLEOTIDE SEQUENCE [LARGE SCALE GENOMIC DNA]</scope>
</reference>
<sequence length="184" mass="20414">MAAILCIPVVDGEAGKQAGAAPKAAFNASHLPECASTERVLCILDPRRALRREGLRAISLRTRGHDLARHSTPSDDAGTYAEEARDETSTRVAMFSPPLSSRSLYSVRVRVRVLCGHFDSSRRHLVRFSASSTVTRASRAAHSRYRRLFISIRASNVQRSRTDRENLPTYLRSFDPPIHGTNSK</sequence>
<name>A0ABP1NPU8_XYLVO</name>